<evidence type="ECO:0000256" key="3">
    <source>
        <dbReference type="ARBA" id="ARBA00023180"/>
    </source>
</evidence>
<organism evidence="6 7">
    <name type="scientific">Helianthus annuus</name>
    <name type="common">Common sunflower</name>
    <dbReference type="NCBI Taxonomy" id="4232"/>
    <lineage>
        <taxon>Eukaryota</taxon>
        <taxon>Viridiplantae</taxon>
        <taxon>Streptophyta</taxon>
        <taxon>Embryophyta</taxon>
        <taxon>Tracheophyta</taxon>
        <taxon>Spermatophyta</taxon>
        <taxon>Magnoliopsida</taxon>
        <taxon>eudicotyledons</taxon>
        <taxon>Gunneridae</taxon>
        <taxon>Pentapetalae</taxon>
        <taxon>asterids</taxon>
        <taxon>campanulids</taxon>
        <taxon>Asterales</taxon>
        <taxon>Asteraceae</taxon>
        <taxon>Asteroideae</taxon>
        <taxon>Heliantheae alliance</taxon>
        <taxon>Heliantheae</taxon>
        <taxon>Helianthus</taxon>
    </lineage>
</organism>
<gene>
    <name evidence="6" type="ORF">HanXRQr2_Chr06g0259111</name>
</gene>
<dbReference type="AlphaFoldDB" id="A0A9K3ISS4"/>
<feature type="domain" description="Bulb-type lectin" evidence="5">
    <location>
        <begin position="24"/>
        <end position="144"/>
    </location>
</feature>
<reference evidence="6" key="1">
    <citation type="journal article" date="2017" name="Nature">
        <title>The sunflower genome provides insights into oil metabolism, flowering and Asterid evolution.</title>
        <authorList>
            <person name="Badouin H."/>
            <person name="Gouzy J."/>
            <person name="Grassa C.J."/>
            <person name="Murat F."/>
            <person name="Staton S.E."/>
            <person name="Cottret L."/>
            <person name="Lelandais-Briere C."/>
            <person name="Owens G.L."/>
            <person name="Carrere S."/>
            <person name="Mayjonade B."/>
            <person name="Legrand L."/>
            <person name="Gill N."/>
            <person name="Kane N.C."/>
            <person name="Bowers J.E."/>
            <person name="Hubner S."/>
            <person name="Bellec A."/>
            <person name="Berard A."/>
            <person name="Berges H."/>
            <person name="Blanchet N."/>
            <person name="Boniface M.C."/>
            <person name="Brunel D."/>
            <person name="Catrice O."/>
            <person name="Chaidir N."/>
            <person name="Claudel C."/>
            <person name="Donnadieu C."/>
            <person name="Faraut T."/>
            <person name="Fievet G."/>
            <person name="Helmstetter N."/>
            <person name="King M."/>
            <person name="Knapp S.J."/>
            <person name="Lai Z."/>
            <person name="Le Paslier M.C."/>
            <person name="Lippi Y."/>
            <person name="Lorenzon L."/>
            <person name="Mandel J.R."/>
            <person name="Marage G."/>
            <person name="Marchand G."/>
            <person name="Marquand E."/>
            <person name="Bret-Mestries E."/>
            <person name="Morien E."/>
            <person name="Nambeesan S."/>
            <person name="Nguyen T."/>
            <person name="Pegot-Espagnet P."/>
            <person name="Pouilly N."/>
            <person name="Raftis F."/>
            <person name="Sallet E."/>
            <person name="Schiex T."/>
            <person name="Thomas J."/>
            <person name="Vandecasteele C."/>
            <person name="Vares D."/>
            <person name="Vear F."/>
            <person name="Vautrin S."/>
            <person name="Crespi M."/>
            <person name="Mangin B."/>
            <person name="Burke J.M."/>
            <person name="Salse J."/>
            <person name="Munos S."/>
            <person name="Vincourt P."/>
            <person name="Rieseberg L.H."/>
            <person name="Langlade N.B."/>
        </authorList>
    </citation>
    <scope>NUCLEOTIDE SEQUENCE</scope>
    <source>
        <tissue evidence="6">Leaves</tissue>
    </source>
</reference>
<dbReference type="FunFam" id="2.90.10.10:FF:000005">
    <property type="entry name" value="G-type lectin S-receptor-like serine/threonine-protein kinase"/>
    <property type="match status" value="1"/>
</dbReference>
<comment type="caution">
    <text evidence="6">The sequence shown here is derived from an EMBL/GenBank/DDBJ whole genome shotgun (WGS) entry which is preliminary data.</text>
</comment>
<evidence type="ECO:0000259" key="5">
    <source>
        <dbReference type="PROSITE" id="PS50927"/>
    </source>
</evidence>
<dbReference type="Pfam" id="PF00954">
    <property type="entry name" value="S_locus_glycop"/>
    <property type="match status" value="1"/>
</dbReference>
<dbReference type="EMBL" id="MNCJ02000321">
    <property type="protein sequence ID" value="KAF5802404.1"/>
    <property type="molecule type" value="Genomic_DNA"/>
</dbReference>
<evidence type="ECO:0000256" key="1">
    <source>
        <dbReference type="ARBA" id="ARBA00022729"/>
    </source>
</evidence>
<evidence type="ECO:0000256" key="2">
    <source>
        <dbReference type="ARBA" id="ARBA00023157"/>
    </source>
</evidence>
<feature type="signal peptide" evidence="4">
    <location>
        <begin position="1"/>
        <end position="21"/>
    </location>
</feature>
<dbReference type="Gene3D" id="2.90.10.10">
    <property type="entry name" value="Bulb-type lectin domain"/>
    <property type="match status" value="1"/>
</dbReference>
<dbReference type="InterPro" id="IPR001480">
    <property type="entry name" value="Bulb-type_lectin_dom"/>
</dbReference>
<dbReference type="Gramene" id="mRNA:HanXRQr2_Chr06g0259111">
    <property type="protein sequence ID" value="CDS:HanXRQr2_Chr06g0259111.1"/>
    <property type="gene ID" value="HanXRQr2_Chr06g0259111"/>
</dbReference>
<dbReference type="SMART" id="SM00108">
    <property type="entry name" value="B_lectin"/>
    <property type="match status" value="1"/>
</dbReference>
<evidence type="ECO:0000313" key="7">
    <source>
        <dbReference type="Proteomes" id="UP000215914"/>
    </source>
</evidence>
<keyword evidence="2" id="KW-1015">Disulfide bond</keyword>
<dbReference type="Pfam" id="PF01453">
    <property type="entry name" value="B_lectin"/>
    <property type="match status" value="1"/>
</dbReference>
<dbReference type="PROSITE" id="PS50927">
    <property type="entry name" value="BULB_LECTIN"/>
    <property type="match status" value="1"/>
</dbReference>
<protein>
    <submittedName>
        <fullName evidence="6">S-locus glycoprotein</fullName>
    </submittedName>
</protein>
<feature type="chain" id="PRO_5039925092" evidence="4">
    <location>
        <begin position="22"/>
        <end position="339"/>
    </location>
</feature>
<dbReference type="GO" id="GO:0048544">
    <property type="term" value="P:recognition of pollen"/>
    <property type="evidence" value="ECO:0007669"/>
    <property type="project" value="InterPro"/>
</dbReference>
<dbReference type="PANTHER" id="PTHR32444">
    <property type="entry name" value="BULB-TYPE LECTIN DOMAIN-CONTAINING PROTEIN"/>
    <property type="match status" value="1"/>
</dbReference>
<sequence>MERVAIFVLLLVTLPIQKIYTAEIDIISDLQFLTENDTLVSSARTFELGFFKPGSSGNSYLGIWYKKISVKTVVWVANRDLPLSVGSSGVLKIVHPGSLVLMSNNGIMWSSNTTSSGNAIAKLDDMGNLVMMTDGDNKNIIWQSFDYPTDTLLPGMKLGRDLLTGREQRLSSWKSSEDPAPGEFTDSTDTHGYPQYVLKQGADKIKFRVGPWNGMGFSGDSTFGRNNIFTYNMVINETMVAYTYDLINSSVVSRLTLISSGELQRSVWVEDATNWQLVVRFPRDICDLYNICGAYGSCSTVKTQRCSCLDEPKFVPRNSKGWEDADWSGGCMRRTSLEL</sequence>
<dbReference type="OrthoDB" id="785331at2759"/>
<evidence type="ECO:0000256" key="4">
    <source>
        <dbReference type="SAM" id="SignalP"/>
    </source>
</evidence>
<dbReference type="InterPro" id="IPR036426">
    <property type="entry name" value="Bulb-type_lectin_dom_sf"/>
</dbReference>
<evidence type="ECO:0000313" key="6">
    <source>
        <dbReference type="EMBL" id="KAF5802404.1"/>
    </source>
</evidence>
<proteinExistence type="predicted"/>
<dbReference type="InterPro" id="IPR000858">
    <property type="entry name" value="S_locus_glycoprot_dom"/>
</dbReference>
<dbReference type="Proteomes" id="UP000215914">
    <property type="component" value="Unassembled WGS sequence"/>
</dbReference>
<keyword evidence="7" id="KW-1185">Reference proteome</keyword>
<dbReference type="SUPFAM" id="SSF51110">
    <property type="entry name" value="alpha-D-mannose-specific plant lectins"/>
    <property type="match status" value="1"/>
</dbReference>
<reference evidence="6" key="2">
    <citation type="submission" date="2020-06" db="EMBL/GenBank/DDBJ databases">
        <title>Helianthus annuus Genome sequencing and assembly Release 2.</title>
        <authorList>
            <person name="Gouzy J."/>
            <person name="Langlade N."/>
            <person name="Munos S."/>
        </authorList>
    </citation>
    <scope>NUCLEOTIDE SEQUENCE</scope>
    <source>
        <tissue evidence="6">Leaves</tissue>
    </source>
</reference>
<dbReference type="CDD" id="cd00028">
    <property type="entry name" value="B_lectin"/>
    <property type="match status" value="1"/>
</dbReference>
<accession>A0A9K3ISS4</accession>
<name>A0A9K3ISS4_HELAN</name>
<keyword evidence="3" id="KW-0325">Glycoprotein</keyword>
<dbReference type="PANTHER" id="PTHR32444:SF183">
    <property type="entry name" value="APPLE DOMAIN-CONTAINING PROTEIN"/>
    <property type="match status" value="1"/>
</dbReference>
<keyword evidence="1 4" id="KW-0732">Signal</keyword>